<feature type="region of interest" description="Disordered" evidence="1">
    <location>
        <begin position="49"/>
        <end position="71"/>
    </location>
</feature>
<dbReference type="EMBL" id="JAKRVY010000007">
    <property type="protein sequence ID" value="MCL9814410.1"/>
    <property type="molecule type" value="Genomic_DNA"/>
</dbReference>
<proteinExistence type="predicted"/>
<dbReference type="Proteomes" id="UP001202674">
    <property type="component" value="Unassembled WGS sequence"/>
</dbReference>
<evidence type="ECO:0000313" key="2">
    <source>
        <dbReference type="EMBL" id="MCL9814410.1"/>
    </source>
</evidence>
<evidence type="ECO:0000313" key="3">
    <source>
        <dbReference type="Proteomes" id="UP001202674"/>
    </source>
</evidence>
<protein>
    <submittedName>
        <fullName evidence="2">Competence protein CoiA</fullName>
    </submittedName>
</protein>
<name>A0AAE3FSQ4_9EURY</name>
<comment type="caution">
    <text evidence="2">The sequence shown here is derived from an EMBL/GenBank/DDBJ whole genome shotgun (WGS) entry which is preliminary data.</text>
</comment>
<sequence>MPFTARIDGELCTPHEANNSDSPECPGCGNQLAIRESHRRKGSFVARHFIHPTQPPGGCSGTGSGESAEHKRLKSIAASKAEATFSNSTVSIETPIGDRRTDVLVEFDHHHESLGDGIAIEVQYKHHTKDKEAVQATFRSNEYSVLWLNSTHFDDHNVNLGAGDLSKWWAAQIPPPDEWSGYHNIIKWLRLPHHPSVKRTIPFPDELFTPQHSTLWAISLYNTYSGKGGEQTIFSAPLYDSGRTRSEIGLAVDGMGRLRVLLRKIRNGSVIEYEDDPNLRRRSQDLKRLANILSEWNAEQRRDWATRTSNRQSGNWVTVWKVDTGMCRLKLLCNAETGEPTVGLADHHQGSVTALVDPEMASESIKWVTLIQLQIQK</sequence>
<organism evidence="2 3">
    <name type="scientific">Natranaeroarchaeum aerophilus</name>
    <dbReference type="NCBI Taxonomy" id="2917711"/>
    <lineage>
        <taxon>Archaea</taxon>
        <taxon>Methanobacteriati</taxon>
        <taxon>Methanobacteriota</taxon>
        <taxon>Stenosarchaea group</taxon>
        <taxon>Halobacteria</taxon>
        <taxon>Halobacteriales</taxon>
        <taxon>Natronoarchaeaceae</taxon>
        <taxon>Natranaeroarchaeum</taxon>
    </lineage>
</organism>
<dbReference type="RefSeq" id="WP_250597422.1">
    <property type="nucleotide sequence ID" value="NZ_JAKRVY010000007.1"/>
</dbReference>
<dbReference type="AlphaFoldDB" id="A0AAE3FSQ4"/>
<keyword evidence="3" id="KW-1185">Reference proteome</keyword>
<reference evidence="2 3" key="1">
    <citation type="journal article" date="2022" name="Syst. Appl. Microbiol.">
        <title>Natronocalculus amylovorans gen. nov., sp. nov., and Natranaeroarchaeum aerophilus sp. nov., dominant culturable amylolytic natronoarchaea from hypersaline soda lakes in southwestern Siberia.</title>
        <authorList>
            <person name="Sorokin D.Y."/>
            <person name="Elcheninov A.G."/>
            <person name="Khizhniak T.V."/>
            <person name="Koenen M."/>
            <person name="Bale N.J."/>
            <person name="Damste J.S.S."/>
            <person name="Kublanov I.V."/>
        </authorList>
    </citation>
    <scope>NUCLEOTIDE SEQUENCE [LARGE SCALE GENOMIC DNA]</scope>
    <source>
        <strain evidence="2 3">AArc-St1-1</strain>
    </source>
</reference>
<gene>
    <name evidence="2" type="ORF">AArcSt11_12185</name>
</gene>
<evidence type="ECO:0000256" key="1">
    <source>
        <dbReference type="SAM" id="MobiDB-lite"/>
    </source>
</evidence>
<accession>A0AAE3FSQ4</accession>